<evidence type="ECO:0000313" key="1">
    <source>
        <dbReference type="EMBL" id="KAI8551950.1"/>
    </source>
</evidence>
<dbReference type="EMBL" id="CM046393">
    <property type="protein sequence ID" value="KAI8551950.1"/>
    <property type="molecule type" value="Genomic_DNA"/>
</dbReference>
<accession>A0ACC0NFH7</accession>
<keyword evidence="2" id="KW-1185">Reference proteome</keyword>
<gene>
    <name evidence="1" type="ORF">RHMOL_Rhmol06G0226800</name>
</gene>
<reference evidence="1" key="1">
    <citation type="submission" date="2022-02" db="EMBL/GenBank/DDBJ databases">
        <title>Plant Genome Project.</title>
        <authorList>
            <person name="Zhang R.-G."/>
        </authorList>
    </citation>
    <scope>NUCLEOTIDE SEQUENCE</scope>
    <source>
        <strain evidence="1">AT1</strain>
    </source>
</reference>
<evidence type="ECO:0000313" key="2">
    <source>
        <dbReference type="Proteomes" id="UP001062846"/>
    </source>
</evidence>
<dbReference type="Proteomes" id="UP001062846">
    <property type="component" value="Chromosome 6"/>
</dbReference>
<proteinExistence type="predicted"/>
<organism evidence="1 2">
    <name type="scientific">Rhododendron molle</name>
    <name type="common">Chinese azalea</name>
    <name type="synonym">Azalea mollis</name>
    <dbReference type="NCBI Taxonomy" id="49168"/>
    <lineage>
        <taxon>Eukaryota</taxon>
        <taxon>Viridiplantae</taxon>
        <taxon>Streptophyta</taxon>
        <taxon>Embryophyta</taxon>
        <taxon>Tracheophyta</taxon>
        <taxon>Spermatophyta</taxon>
        <taxon>Magnoliopsida</taxon>
        <taxon>eudicotyledons</taxon>
        <taxon>Gunneridae</taxon>
        <taxon>Pentapetalae</taxon>
        <taxon>asterids</taxon>
        <taxon>Ericales</taxon>
        <taxon>Ericaceae</taxon>
        <taxon>Ericoideae</taxon>
        <taxon>Rhodoreae</taxon>
        <taxon>Rhododendron</taxon>
    </lineage>
</organism>
<name>A0ACC0NFH7_RHOML</name>
<comment type="caution">
    <text evidence="1">The sequence shown here is derived from an EMBL/GenBank/DDBJ whole genome shotgun (WGS) entry which is preliminary data.</text>
</comment>
<protein>
    <submittedName>
        <fullName evidence="1">Uncharacterized protein</fullName>
    </submittedName>
</protein>
<sequence length="452" mass="49631">MVASSGSGSREEGGGSRKGVKKGPWTTAEDAMLVEYVRKNGEGNWNAVQRNCGLLRCGKSCRLRWANHLRPNLKKGSFSAEEERLIIELHAQLGNKWARMASQLPGRTDNEIKNYWNTRVKRHQRAGLPIYPDDIQQQQYDRYPQLHQHRNYHKSKFNPSHPLLDPITNFPTIPNPSQPPCPSSSFLSNPSQQFAFFHNIERSGRNFSLPQSSSFSPSALFNQSLIKTEFLPPYQNPVFQFRPDDLEINPFAIYPPCNKTALPSIQSPAVAMPTPATSGTTCGGDYTVIGTTGDAPDQAGANSGLLDALLEESNALVQSENLRNEVSFANSSFQPDGLTEEDAGNFFNDSSSANSSVGMKEKEPILIEEMDHSEDDFSSLFNSFPLTDPVPPWYDASADSSNGKPTNTKEYGDSAIHDSPDGSHTPGKTAPATASPDWSLGSGCWNNMPGIC</sequence>